<accession>A0A6I6MNQ3</accession>
<feature type="domain" description="M23ase beta-sheet core" evidence="2">
    <location>
        <begin position="115"/>
        <end position="211"/>
    </location>
</feature>
<gene>
    <name evidence="3" type="primary">nlpD_3</name>
    <name evidence="3" type="ORF">DSM104635_02602</name>
</gene>
<dbReference type="GO" id="GO:0004222">
    <property type="term" value="F:metalloendopeptidase activity"/>
    <property type="evidence" value="ECO:0007669"/>
    <property type="project" value="TreeGrafter"/>
</dbReference>
<dbReference type="PANTHER" id="PTHR21666">
    <property type="entry name" value="PEPTIDASE-RELATED"/>
    <property type="match status" value="1"/>
</dbReference>
<dbReference type="PANTHER" id="PTHR21666:SF289">
    <property type="entry name" value="L-ALA--D-GLU ENDOPEPTIDASE"/>
    <property type="match status" value="1"/>
</dbReference>
<organism evidence="3 4">
    <name type="scientific">Terricaulis silvestris</name>
    <dbReference type="NCBI Taxonomy" id="2686094"/>
    <lineage>
        <taxon>Bacteria</taxon>
        <taxon>Pseudomonadati</taxon>
        <taxon>Pseudomonadota</taxon>
        <taxon>Alphaproteobacteria</taxon>
        <taxon>Caulobacterales</taxon>
        <taxon>Caulobacteraceae</taxon>
        <taxon>Terricaulis</taxon>
    </lineage>
</organism>
<dbReference type="AlphaFoldDB" id="A0A6I6MNQ3"/>
<dbReference type="InterPro" id="IPR016047">
    <property type="entry name" value="M23ase_b-sheet_dom"/>
</dbReference>
<dbReference type="Gene3D" id="2.70.70.10">
    <property type="entry name" value="Glucose Permease (Domain IIA)"/>
    <property type="match status" value="1"/>
</dbReference>
<dbReference type="KEGG" id="tsv:DSM104635_02602"/>
<evidence type="ECO:0000313" key="4">
    <source>
        <dbReference type="Proteomes" id="UP000431269"/>
    </source>
</evidence>
<sequence>MVRNLSVLLAATALAGCITPEAEYGYRAPVQYGAATAPPPGPNIYDTTPHAAVHSELFACRNRGQNIGEIGYRGETMLYTPYIDTPAGALLRVPVEVGCLSSGFGWRGSLEGGRAHNGLDLANPEGGFIYAAGDGRVEYADYRGGFGNTVIIDHGRGVRTLYAHMSEIDTNLRPGDHIASGTPMGRMGMTGNATGVHLHYEVYIGGMLVDPLHYGRPPTYVSAPAPEDAALPEISPEDADY</sequence>
<keyword evidence="4" id="KW-1185">Reference proteome</keyword>
<evidence type="ECO:0000259" key="2">
    <source>
        <dbReference type="Pfam" id="PF01551"/>
    </source>
</evidence>
<evidence type="ECO:0000313" key="3">
    <source>
        <dbReference type="EMBL" id="QGZ95751.1"/>
    </source>
</evidence>
<dbReference type="InterPro" id="IPR011055">
    <property type="entry name" value="Dup_hybrid_motif"/>
</dbReference>
<dbReference type="SUPFAM" id="SSF51261">
    <property type="entry name" value="Duplicated hybrid motif"/>
    <property type="match status" value="1"/>
</dbReference>
<protein>
    <submittedName>
        <fullName evidence="3">Murein hydrolase activator NlpD</fullName>
    </submittedName>
</protein>
<dbReference type="InterPro" id="IPR050570">
    <property type="entry name" value="Cell_wall_metabolism_enzyme"/>
</dbReference>
<keyword evidence="3" id="KW-0378">Hydrolase</keyword>
<dbReference type="EMBL" id="CP047045">
    <property type="protein sequence ID" value="QGZ95751.1"/>
    <property type="molecule type" value="Genomic_DNA"/>
</dbReference>
<dbReference type="CDD" id="cd12797">
    <property type="entry name" value="M23_peptidase"/>
    <property type="match status" value="1"/>
</dbReference>
<reference evidence="4" key="1">
    <citation type="submission" date="2019-12" db="EMBL/GenBank/DDBJ databases">
        <title>Complete genome of Terracaulis silvestris 0127_4.</title>
        <authorList>
            <person name="Vieira S."/>
            <person name="Riedel T."/>
            <person name="Sproer C."/>
            <person name="Pascual J."/>
            <person name="Boedeker C."/>
            <person name="Overmann J."/>
        </authorList>
    </citation>
    <scope>NUCLEOTIDE SEQUENCE [LARGE SCALE GENOMIC DNA]</scope>
    <source>
        <strain evidence="4">0127_4</strain>
    </source>
</reference>
<dbReference type="Pfam" id="PF01551">
    <property type="entry name" value="Peptidase_M23"/>
    <property type="match status" value="1"/>
</dbReference>
<proteinExistence type="predicted"/>
<name>A0A6I6MNQ3_9CAUL</name>
<dbReference type="PROSITE" id="PS51257">
    <property type="entry name" value="PROKAR_LIPOPROTEIN"/>
    <property type="match status" value="1"/>
</dbReference>
<keyword evidence="1" id="KW-0732">Signal</keyword>
<evidence type="ECO:0000256" key="1">
    <source>
        <dbReference type="ARBA" id="ARBA00022729"/>
    </source>
</evidence>
<dbReference type="RefSeq" id="WP_158766587.1">
    <property type="nucleotide sequence ID" value="NZ_CP047045.1"/>
</dbReference>
<dbReference type="Proteomes" id="UP000431269">
    <property type="component" value="Chromosome"/>
</dbReference>